<evidence type="ECO:0000313" key="10">
    <source>
        <dbReference type="Proteomes" id="UP000770015"/>
    </source>
</evidence>
<reference evidence="9" key="1">
    <citation type="journal article" date="2021" name="Nat. Commun.">
        <title>Genetic determinants of endophytism in the Arabidopsis root mycobiome.</title>
        <authorList>
            <person name="Mesny F."/>
            <person name="Miyauchi S."/>
            <person name="Thiergart T."/>
            <person name="Pickel B."/>
            <person name="Atanasova L."/>
            <person name="Karlsson M."/>
            <person name="Huettel B."/>
            <person name="Barry K.W."/>
            <person name="Haridas S."/>
            <person name="Chen C."/>
            <person name="Bauer D."/>
            <person name="Andreopoulos W."/>
            <person name="Pangilinan J."/>
            <person name="LaButti K."/>
            <person name="Riley R."/>
            <person name="Lipzen A."/>
            <person name="Clum A."/>
            <person name="Drula E."/>
            <person name="Henrissat B."/>
            <person name="Kohler A."/>
            <person name="Grigoriev I.V."/>
            <person name="Martin F.M."/>
            <person name="Hacquard S."/>
        </authorList>
    </citation>
    <scope>NUCLEOTIDE SEQUENCE</scope>
    <source>
        <strain evidence="9">MPI-SDFR-AT-0117</strain>
    </source>
</reference>
<dbReference type="OrthoDB" id="2505440at2759"/>
<dbReference type="GO" id="GO:0003713">
    <property type="term" value="F:transcription coactivator activity"/>
    <property type="evidence" value="ECO:0007669"/>
    <property type="project" value="InterPro"/>
</dbReference>
<accession>A0A9P8VLS1</accession>
<feature type="domain" description="Transcriptional coactivator p15 (PC4) C-terminal" evidence="8">
    <location>
        <begin position="47"/>
        <end position="98"/>
    </location>
</feature>
<dbReference type="GO" id="GO:0060261">
    <property type="term" value="P:positive regulation of transcription initiation by RNA polymerase II"/>
    <property type="evidence" value="ECO:0007669"/>
    <property type="project" value="InterPro"/>
</dbReference>
<sequence>MGVKGLKRSASRVESDEEETILPQTSKKTKTAAPTGSGVDKDGNPFWELANKRRVGISKFKDTTMINIREYYEKDGNMLPGKKGISLTIPQYEALLKAIPQISDKLQSMGHGAEDSEDDGGAPTRLDTVVKPKKLKSKKPTRDNFEATSDEEED</sequence>
<keyword evidence="5" id="KW-0804">Transcription</keyword>
<keyword evidence="10" id="KW-1185">Reference proteome</keyword>
<evidence type="ECO:0000259" key="8">
    <source>
        <dbReference type="Pfam" id="PF02229"/>
    </source>
</evidence>
<dbReference type="SUPFAM" id="SSF54447">
    <property type="entry name" value="ssDNA-binding transcriptional regulator domain"/>
    <property type="match status" value="1"/>
</dbReference>
<evidence type="ECO:0000256" key="5">
    <source>
        <dbReference type="ARBA" id="ARBA00023163"/>
    </source>
</evidence>
<evidence type="ECO:0000256" key="2">
    <source>
        <dbReference type="ARBA" id="ARBA00009001"/>
    </source>
</evidence>
<gene>
    <name evidence="9" type="ORF">F5X68DRAFT_2964</name>
</gene>
<dbReference type="InterPro" id="IPR003173">
    <property type="entry name" value="PC4_C"/>
</dbReference>
<dbReference type="Proteomes" id="UP000770015">
    <property type="component" value="Unassembled WGS sequence"/>
</dbReference>
<dbReference type="Gene3D" id="2.30.31.10">
    <property type="entry name" value="Transcriptional Coactivator Pc4, Chain A"/>
    <property type="match status" value="1"/>
</dbReference>
<comment type="subcellular location">
    <subcellularLocation>
        <location evidence="1">Nucleus</location>
    </subcellularLocation>
</comment>
<dbReference type="GO" id="GO:0005634">
    <property type="term" value="C:nucleus"/>
    <property type="evidence" value="ECO:0007669"/>
    <property type="project" value="UniProtKB-SubCell"/>
</dbReference>
<evidence type="ECO:0000313" key="9">
    <source>
        <dbReference type="EMBL" id="KAH6697211.1"/>
    </source>
</evidence>
<evidence type="ECO:0000256" key="7">
    <source>
        <dbReference type="SAM" id="MobiDB-lite"/>
    </source>
</evidence>
<keyword evidence="4" id="KW-0238">DNA-binding</keyword>
<dbReference type="InterPro" id="IPR045125">
    <property type="entry name" value="Sub1/Tcp4-like"/>
</dbReference>
<comment type="similarity">
    <text evidence="2">Belongs to the transcriptional coactivator PC4 family.</text>
</comment>
<dbReference type="AlphaFoldDB" id="A0A9P8VLS1"/>
<dbReference type="EMBL" id="JAGSXJ010000001">
    <property type="protein sequence ID" value="KAH6697211.1"/>
    <property type="molecule type" value="Genomic_DNA"/>
</dbReference>
<dbReference type="PANTHER" id="PTHR13215">
    <property type="entry name" value="RNA POLYMERASE II TRANSCRIPTIONAL COACTIVATOR"/>
    <property type="match status" value="1"/>
</dbReference>
<evidence type="ECO:0000256" key="4">
    <source>
        <dbReference type="ARBA" id="ARBA00023125"/>
    </source>
</evidence>
<evidence type="ECO:0000256" key="6">
    <source>
        <dbReference type="ARBA" id="ARBA00023242"/>
    </source>
</evidence>
<feature type="compositionally biased region" description="Basic residues" evidence="7">
    <location>
        <begin position="1"/>
        <end position="10"/>
    </location>
</feature>
<evidence type="ECO:0000256" key="3">
    <source>
        <dbReference type="ARBA" id="ARBA00023015"/>
    </source>
</evidence>
<comment type="caution">
    <text evidence="9">The sequence shown here is derived from an EMBL/GenBank/DDBJ whole genome shotgun (WGS) entry which is preliminary data.</text>
</comment>
<dbReference type="Pfam" id="PF02229">
    <property type="entry name" value="PC4"/>
    <property type="match status" value="1"/>
</dbReference>
<feature type="region of interest" description="Disordered" evidence="7">
    <location>
        <begin position="1"/>
        <end position="46"/>
    </location>
</feature>
<dbReference type="InterPro" id="IPR009044">
    <property type="entry name" value="ssDNA-bd_transcriptional_reg"/>
</dbReference>
<feature type="region of interest" description="Disordered" evidence="7">
    <location>
        <begin position="107"/>
        <end position="154"/>
    </location>
</feature>
<name>A0A9P8VLS1_9PEZI</name>
<evidence type="ECO:0000256" key="1">
    <source>
        <dbReference type="ARBA" id="ARBA00004123"/>
    </source>
</evidence>
<proteinExistence type="inferred from homology"/>
<protein>
    <submittedName>
        <fullName evidence="9">Transcriptional Coactivator p15-domain-containing protein</fullName>
    </submittedName>
</protein>
<keyword evidence="3" id="KW-0805">Transcription regulation</keyword>
<dbReference type="GO" id="GO:0003677">
    <property type="term" value="F:DNA binding"/>
    <property type="evidence" value="ECO:0007669"/>
    <property type="project" value="UniProtKB-KW"/>
</dbReference>
<keyword evidence="6" id="KW-0539">Nucleus</keyword>
<organism evidence="9 10">
    <name type="scientific">Plectosphaerella plurivora</name>
    <dbReference type="NCBI Taxonomy" id="936078"/>
    <lineage>
        <taxon>Eukaryota</taxon>
        <taxon>Fungi</taxon>
        <taxon>Dikarya</taxon>
        <taxon>Ascomycota</taxon>
        <taxon>Pezizomycotina</taxon>
        <taxon>Sordariomycetes</taxon>
        <taxon>Hypocreomycetidae</taxon>
        <taxon>Glomerellales</taxon>
        <taxon>Plectosphaerellaceae</taxon>
        <taxon>Plectosphaerella</taxon>
    </lineage>
</organism>